<reference evidence="2 3" key="2">
    <citation type="journal article" date="2022" name="Mar. Drugs">
        <title>Bioassay-Guided Fractionation Leads to the Detection of Cholic Acid Generated by the Rare Thalassomonas sp.</title>
        <authorList>
            <person name="Pheiffer F."/>
            <person name="Schneider Y.K."/>
            <person name="Hansen E.H."/>
            <person name="Andersen J.H."/>
            <person name="Isaksson J."/>
            <person name="Busche T."/>
            <person name="R C."/>
            <person name="Kalinowski J."/>
            <person name="Zyl L.V."/>
            <person name="Trindade M."/>
        </authorList>
    </citation>
    <scope>NUCLEOTIDE SEQUENCE [LARGE SCALE GENOMIC DNA]</scope>
    <source>
        <strain evidence="2 3">XOM25</strain>
    </source>
</reference>
<accession>A0AAE9Z9J7</accession>
<dbReference type="AlphaFoldDB" id="A0AAE9Z9J7"/>
<evidence type="ECO:0000313" key="2">
    <source>
        <dbReference type="EMBL" id="WDE09048.1"/>
    </source>
</evidence>
<name>A0AAE9Z9J7_9GAMM</name>
<feature type="signal peptide" evidence="1">
    <location>
        <begin position="1"/>
        <end position="26"/>
    </location>
</feature>
<reference evidence="2 3" key="1">
    <citation type="journal article" date="2015" name="Genome Announc.">
        <title>Draft Genome Sequences of Marine Isolates of Thalassomonas viridans and Thalassomonas actiniarum.</title>
        <authorList>
            <person name="Olonade I."/>
            <person name="van Zyl L.J."/>
            <person name="Trindade M."/>
        </authorList>
    </citation>
    <scope>NUCLEOTIDE SEQUENCE [LARGE SCALE GENOMIC DNA]</scope>
    <source>
        <strain evidence="2 3">XOM25</strain>
    </source>
</reference>
<dbReference type="RefSeq" id="WP_044837105.1">
    <property type="nucleotide sequence ID" value="NZ_CP059734.1"/>
</dbReference>
<dbReference type="KEGG" id="tvd:SG34_030195"/>
<organism evidence="2 3">
    <name type="scientific">Thalassomonas viridans</name>
    <dbReference type="NCBI Taxonomy" id="137584"/>
    <lineage>
        <taxon>Bacteria</taxon>
        <taxon>Pseudomonadati</taxon>
        <taxon>Pseudomonadota</taxon>
        <taxon>Gammaproteobacteria</taxon>
        <taxon>Alteromonadales</taxon>
        <taxon>Colwelliaceae</taxon>
        <taxon>Thalassomonas</taxon>
    </lineage>
</organism>
<keyword evidence="1" id="KW-0732">Signal</keyword>
<keyword evidence="3" id="KW-1185">Reference proteome</keyword>
<gene>
    <name evidence="2" type="ORF">SG34_030195</name>
</gene>
<dbReference type="Gene3D" id="2.60.120.200">
    <property type="match status" value="1"/>
</dbReference>
<evidence type="ECO:0000313" key="3">
    <source>
        <dbReference type="Proteomes" id="UP000032352"/>
    </source>
</evidence>
<sequence>MKLNRSNKSKITAMFCGLLVSANAMAIEYFQNGNLEASLSGTYTVQDCNGTIKTSTAYGFIGKGAEFVRDGNVSNTCANLGWNNRVELYAYPLPDITQGTSRWSAFSFRVTDDEALGNKGSTTIQQWWSSRGIGPKIQFYVGKNNGVLSLNLLHTIRCTYPQASQFINSEGEYLCDPAKTEFNSKTGEEFRKVRFESYPISKNQWYHVRMGIAADAPQANDLVANGDIRAAVRPAGGTWKAFSYFGANGRQNYFKTFTHEVSEDLTTWYGNHFKFGWYGSAAAGTKGVIQFDELYSNSYYSALPAQYLD</sequence>
<dbReference type="Pfam" id="PF14099">
    <property type="entry name" value="Polysacc_lyase"/>
    <property type="match status" value="1"/>
</dbReference>
<dbReference type="EMBL" id="CP059734">
    <property type="protein sequence ID" value="WDE09048.1"/>
    <property type="molecule type" value="Genomic_DNA"/>
</dbReference>
<proteinExistence type="predicted"/>
<evidence type="ECO:0000256" key="1">
    <source>
        <dbReference type="SAM" id="SignalP"/>
    </source>
</evidence>
<protein>
    <recommendedName>
        <fullName evidence="4">Polysaccharide lyase-like protein</fullName>
    </recommendedName>
</protein>
<feature type="chain" id="PRO_5042095743" description="Polysaccharide lyase-like protein" evidence="1">
    <location>
        <begin position="27"/>
        <end position="309"/>
    </location>
</feature>
<dbReference type="Proteomes" id="UP000032352">
    <property type="component" value="Chromosome pTvir"/>
</dbReference>
<dbReference type="InterPro" id="IPR025975">
    <property type="entry name" value="Polysacc_lyase"/>
</dbReference>
<evidence type="ECO:0008006" key="4">
    <source>
        <dbReference type="Google" id="ProtNLM"/>
    </source>
</evidence>